<sequence length="98" mass="10861">MAELEATTELDSMMELDCTEEKSEVGLEDMVLEDGVMEDSGVDETEVCGRDELSIDELEVVDDSEEEDGVETELWVCGPYRVVVVVPVMVWPGESVVE</sequence>
<accession>A0ABP9MTC6</accession>
<protein>
    <submittedName>
        <fullName evidence="1">Uncharacterized protein</fullName>
    </submittedName>
</protein>
<gene>
    <name evidence="1" type="ORF">GCM10025760_39870</name>
</gene>
<evidence type="ECO:0000313" key="1">
    <source>
        <dbReference type="EMBL" id="GAA5101437.1"/>
    </source>
</evidence>
<organism evidence="1 2">
    <name type="scientific">Microbacterium yannicii</name>
    <dbReference type="NCBI Taxonomy" id="671622"/>
    <lineage>
        <taxon>Bacteria</taxon>
        <taxon>Bacillati</taxon>
        <taxon>Actinomycetota</taxon>
        <taxon>Actinomycetes</taxon>
        <taxon>Micrococcales</taxon>
        <taxon>Microbacteriaceae</taxon>
        <taxon>Microbacterium</taxon>
    </lineage>
</organism>
<dbReference type="Proteomes" id="UP001501407">
    <property type="component" value="Unassembled WGS sequence"/>
</dbReference>
<name>A0ABP9MTC6_9MICO</name>
<dbReference type="EMBL" id="BAABKZ010000015">
    <property type="protein sequence ID" value="GAA5101437.1"/>
    <property type="molecule type" value="Genomic_DNA"/>
</dbReference>
<evidence type="ECO:0000313" key="2">
    <source>
        <dbReference type="Proteomes" id="UP001501407"/>
    </source>
</evidence>
<reference evidence="2" key="1">
    <citation type="journal article" date="2019" name="Int. J. Syst. Evol. Microbiol.">
        <title>The Global Catalogue of Microorganisms (GCM) 10K type strain sequencing project: providing services to taxonomists for standard genome sequencing and annotation.</title>
        <authorList>
            <consortium name="The Broad Institute Genomics Platform"/>
            <consortium name="The Broad Institute Genome Sequencing Center for Infectious Disease"/>
            <person name="Wu L."/>
            <person name="Ma J."/>
        </authorList>
    </citation>
    <scope>NUCLEOTIDE SEQUENCE [LARGE SCALE GENOMIC DNA]</scope>
    <source>
        <strain evidence="2">JCM 18959</strain>
    </source>
</reference>
<keyword evidence="2" id="KW-1185">Reference proteome</keyword>
<proteinExistence type="predicted"/>
<comment type="caution">
    <text evidence="1">The sequence shown here is derived from an EMBL/GenBank/DDBJ whole genome shotgun (WGS) entry which is preliminary data.</text>
</comment>